<proteinExistence type="predicted"/>
<dbReference type="SUPFAM" id="SSF46785">
    <property type="entry name" value="Winged helix' DNA-binding domain"/>
    <property type="match status" value="1"/>
</dbReference>
<dbReference type="EMBL" id="WJPP01000001">
    <property type="protein sequence ID" value="MRH77158.1"/>
    <property type="molecule type" value="Genomic_DNA"/>
</dbReference>
<dbReference type="InterPro" id="IPR011711">
    <property type="entry name" value="GntR_C"/>
</dbReference>
<dbReference type="PANTHER" id="PTHR43537">
    <property type="entry name" value="TRANSCRIPTIONAL REGULATOR, GNTR FAMILY"/>
    <property type="match status" value="1"/>
</dbReference>
<evidence type="ECO:0000259" key="4">
    <source>
        <dbReference type="PROSITE" id="PS50949"/>
    </source>
</evidence>
<keyword evidence="1" id="KW-0805">Transcription regulation</keyword>
<keyword evidence="3" id="KW-0804">Transcription</keyword>
<dbReference type="PANTHER" id="PTHR43537:SF5">
    <property type="entry name" value="UXU OPERON TRANSCRIPTIONAL REGULATOR"/>
    <property type="match status" value="1"/>
</dbReference>
<organism evidence="5 6">
    <name type="scientific">Spiribacter salilacus</name>
    <dbReference type="NCBI Taxonomy" id="2664894"/>
    <lineage>
        <taxon>Bacteria</taxon>
        <taxon>Pseudomonadati</taxon>
        <taxon>Pseudomonadota</taxon>
        <taxon>Gammaproteobacteria</taxon>
        <taxon>Chromatiales</taxon>
        <taxon>Ectothiorhodospiraceae</taxon>
        <taxon>Spiribacter</taxon>
    </lineage>
</organism>
<dbReference type="Gene3D" id="1.20.120.530">
    <property type="entry name" value="GntR ligand-binding domain-like"/>
    <property type="match status" value="1"/>
</dbReference>
<dbReference type="PROSITE" id="PS50949">
    <property type="entry name" value="HTH_GNTR"/>
    <property type="match status" value="1"/>
</dbReference>
<dbReference type="InterPro" id="IPR000524">
    <property type="entry name" value="Tscrpt_reg_HTH_GntR"/>
</dbReference>
<gene>
    <name evidence="5" type="ORF">GH984_00325</name>
</gene>
<dbReference type="GO" id="GO:0003677">
    <property type="term" value="F:DNA binding"/>
    <property type="evidence" value="ECO:0007669"/>
    <property type="project" value="UniProtKB-KW"/>
</dbReference>
<comment type="caution">
    <text evidence="5">The sequence shown here is derived from an EMBL/GenBank/DDBJ whole genome shotgun (WGS) entry which is preliminary data.</text>
</comment>
<protein>
    <submittedName>
        <fullName evidence="5">FCD domain-containing protein</fullName>
    </submittedName>
</protein>
<dbReference type="Proteomes" id="UP000433788">
    <property type="component" value="Unassembled WGS sequence"/>
</dbReference>
<dbReference type="Gene3D" id="1.10.10.10">
    <property type="entry name" value="Winged helix-like DNA-binding domain superfamily/Winged helix DNA-binding domain"/>
    <property type="match status" value="1"/>
</dbReference>
<accession>A0A6N7QPT7</accession>
<keyword evidence="6" id="KW-1185">Reference proteome</keyword>
<feature type="domain" description="HTH gntR-type" evidence="4">
    <location>
        <begin position="22"/>
        <end position="90"/>
    </location>
</feature>
<evidence type="ECO:0000256" key="3">
    <source>
        <dbReference type="ARBA" id="ARBA00023163"/>
    </source>
</evidence>
<dbReference type="PRINTS" id="PR00035">
    <property type="entry name" value="HTHGNTR"/>
</dbReference>
<sequence>MLQTTKIGAVMKNNVEPILRARSLPTEVASRLRIAIDRGDFAPSGKLPSQEQLAKTYGVSRPVIREALSLLKSDGLIITHQGRGQFINPEGSSVFRLEADISDQHDLMDLFDFLLSVEVSATELAAERRSDEELLAIGRSLKALETAIKNHEPGVKEDMEFHQAILRASHNDYYITFGDFLDNQVRRMIRTARTNTAQQSGLVHEVQQEHDAIYRAICARDRARARDAAANHLINAARRLRLGQAKAPT</sequence>
<dbReference type="SMART" id="SM00895">
    <property type="entry name" value="FCD"/>
    <property type="match status" value="1"/>
</dbReference>
<evidence type="ECO:0000313" key="6">
    <source>
        <dbReference type="Proteomes" id="UP000433788"/>
    </source>
</evidence>
<evidence type="ECO:0000256" key="2">
    <source>
        <dbReference type="ARBA" id="ARBA00023125"/>
    </source>
</evidence>
<dbReference type="InterPro" id="IPR008920">
    <property type="entry name" value="TF_FadR/GntR_C"/>
</dbReference>
<dbReference type="GO" id="GO:0003700">
    <property type="term" value="F:DNA-binding transcription factor activity"/>
    <property type="evidence" value="ECO:0007669"/>
    <property type="project" value="InterPro"/>
</dbReference>
<dbReference type="InterPro" id="IPR036390">
    <property type="entry name" value="WH_DNA-bd_sf"/>
</dbReference>
<dbReference type="SMART" id="SM00345">
    <property type="entry name" value="HTH_GNTR"/>
    <property type="match status" value="1"/>
</dbReference>
<dbReference type="Pfam" id="PF07729">
    <property type="entry name" value="FCD"/>
    <property type="match status" value="1"/>
</dbReference>
<dbReference type="AlphaFoldDB" id="A0A6N7QPT7"/>
<evidence type="ECO:0000256" key="1">
    <source>
        <dbReference type="ARBA" id="ARBA00023015"/>
    </source>
</evidence>
<keyword evidence="2" id="KW-0238">DNA-binding</keyword>
<reference evidence="5 6" key="1">
    <citation type="submission" date="2019-11" db="EMBL/GenBank/DDBJ databases">
        <authorList>
            <person name="Zhang X.Y."/>
        </authorList>
    </citation>
    <scope>NUCLEOTIDE SEQUENCE [LARGE SCALE GENOMIC DNA]</scope>
    <source>
        <strain evidence="5 6">C176</strain>
    </source>
</reference>
<evidence type="ECO:0000313" key="5">
    <source>
        <dbReference type="EMBL" id="MRH77158.1"/>
    </source>
</evidence>
<dbReference type="CDD" id="cd07377">
    <property type="entry name" value="WHTH_GntR"/>
    <property type="match status" value="1"/>
</dbReference>
<name>A0A6N7QPT7_9GAMM</name>
<dbReference type="InterPro" id="IPR036388">
    <property type="entry name" value="WH-like_DNA-bd_sf"/>
</dbReference>
<dbReference type="Pfam" id="PF00392">
    <property type="entry name" value="GntR"/>
    <property type="match status" value="1"/>
</dbReference>
<dbReference type="SUPFAM" id="SSF48008">
    <property type="entry name" value="GntR ligand-binding domain-like"/>
    <property type="match status" value="1"/>
</dbReference>